<dbReference type="PROSITE" id="PS00375">
    <property type="entry name" value="UDPGT"/>
    <property type="match status" value="1"/>
</dbReference>
<evidence type="ECO:0000256" key="3">
    <source>
        <dbReference type="ARBA" id="ARBA00022679"/>
    </source>
</evidence>
<dbReference type="GO" id="GO:0008194">
    <property type="term" value="F:UDP-glycosyltransferase activity"/>
    <property type="evidence" value="ECO:0007669"/>
    <property type="project" value="InterPro"/>
</dbReference>
<feature type="transmembrane region" description="Helical" evidence="5">
    <location>
        <begin position="501"/>
        <end position="520"/>
    </location>
</feature>
<protein>
    <submittedName>
        <fullName evidence="7">UDP-glycosyltransferase 210E1</fullName>
    </submittedName>
</protein>
<dbReference type="CDD" id="cd03784">
    <property type="entry name" value="GT1_Gtf-like"/>
    <property type="match status" value="1"/>
</dbReference>
<gene>
    <name evidence="7" type="primary">UGT210E1</name>
</gene>
<keyword evidence="5" id="KW-0812">Transmembrane</keyword>
<dbReference type="EMBL" id="KJ584815">
    <property type="protein sequence ID" value="AHX56941.1"/>
    <property type="molecule type" value="mRNA"/>
</dbReference>
<keyword evidence="3 4" id="KW-0808">Transferase</keyword>
<dbReference type="AlphaFoldDB" id="A0A023R9L3"/>
<dbReference type="InterPro" id="IPR050271">
    <property type="entry name" value="UDP-glycosyltransferase"/>
</dbReference>
<proteinExistence type="evidence at transcript level"/>
<dbReference type="OrthoDB" id="5835829at2759"/>
<evidence type="ECO:0000256" key="5">
    <source>
        <dbReference type="SAM" id="Phobius"/>
    </source>
</evidence>
<evidence type="ECO:0000256" key="6">
    <source>
        <dbReference type="SAM" id="SignalP"/>
    </source>
</evidence>
<organism evidence="7">
    <name type="scientific">Daphnia pulex</name>
    <name type="common">Water flea</name>
    <dbReference type="NCBI Taxonomy" id="6669"/>
    <lineage>
        <taxon>Eukaryota</taxon>
        <taxon>Metazoa</taxon>
        <taxon>Ecdysozoa</taxon>
        <taxon>Arthropoda</taxon>
        <taxon>Crustacea</taxon>
        <taxon>Branchiopoda</taxon>
        <taxon>Diplostraca</taxon>
        <taxon>Cladocera</taxon>
        <taxon>Anomopoda</taxon>
        <taxon>Daphniidae</taxon>
        <taxon>Daphnia</taxon>
    </lineage>
</organism>
<keyword evidence="6" id="KW-0732">Signal</keyword>
<dbReference type="Pfam" id="PF00201">
    <property type="entry name" value="UDPGT"/>
    <property type="match status" value="1"/>
</dbReference>
<dbReference type="SUPFAM" id="SSF53756">
    <property type="entry name" value="UDP-Glycosyltransferase/glycogen phosphorylase"/>
    <property type="match status" value="1"/>
</dbReference>
<reference evidence="7" key="2">
    <citation type="submission" date="2014-03" db="EMBL/GenBank/DDBJ databases">
        <authorList>
            <person name="Ahn S.-J."/>
            <person name="Dermauw W."/>
            <person name="Wybouw N."/>
            <person name="Heckel D.G."/>
            <person name="Van Leeuwen T."/>
        </authorList>
    </citation>
    <scope>NUCLEOTIDE SEQUENCE</scope>
</reference>
<name>A0A023R9L3_DAPPU</name>
<feature type="signal peptide" evidence="6">
    <location>
        <begin position="1"/>
        <end position="22"/>
    </location>
</feature>
<comment type="similarity">
    <text evidence="1 4">Belongs to the UDP-glycosyltransferase family.</text>
</comment>
<dbReference type="FunFam" id="3.40.50.2000:FF:000050">
    <property type="entry name" value="UDP-glucuronosyltransferase"/>
    <property type="match status" value="1"/>
</dbReference>
<evidence type="ECO:0000313" key="7">
    <source>
        <dbReference type="EMBL" id="AHX56941.1"/>
    </source>
</evidence>
<accession>A0A023R9L3</accession>
<keyword evidence="5" id="KW-1133">Transmembrane helix</keyword>
<keyword evidence="5" id="KW-0472">Membrane</keyword>
<evidence type="ECO:0000256" key="2">
    <source>
        <dbReference type="ARBA" id="ARBA00022676"/>
    </source>
</evidence>
<dbReference type="InterPro" id="IPR002213">
    <property type="entry name" value="UDP_glucos_trans"/>
</dbReference>
<reference evidence="7" key="1">
    <citation type="journal article" date="2014" name="Insect Biochem. Mol. Biol.">
        <title>Bacterial origin of a diverse family of UDP-glycosyltransferase genes in the Tetranychus urticae genome.</title>
        <authorList>
            <person name="Ahn S.J."/>
            <person name="Dermauw W."/>
            <person name="Wybouw N."/>
            <person name="Heckel D.G."/>
            <person name="Van Leeuwen T."/>
        </authorList>
    </citation>
    <scope>NUCLEOTIDE SEQUENCE</scope>
</reference>
<feature type="chain" id="PRO_5001525262" evidence="6">
    <location>
        <begin position="23"/>
        <end position="541"/>
    </location>
</feature>
<dbReference type="Gene3D" id="3.40.50.2000">
    <property type="entry name" value="Glycogen Phosphorylase B"/>
    <property type="match status" value="2"/>
</dbReference>
<dbReference type="InterPro" id="IPR035595">
    <property type="entry name" value="UDP_glycos_trans_CS"/>
</dbReference>
<evidence type="ECO:0000256" key="1">
    <source>
        <dbReference type="ARBA" id="ARBA00009995"/>
    </source>
</evidence>
<sequence length="541" mass="60594">MVKSASILFLIWMASTSVIIEGSRILISAPFGTKSHKNMYVPLVRELVSRGHDITVVTNYFTAEFAQLDGNNNVREIVLDQLTVDMSQYPNAFDSLLSSSSNYWWNLGFSHLLLLSMFRYSRQVTETLYGDARVQQMMANDQFDLVIASQVLSTASAPLAWHFGAPLIVTSPNSLFAGMATVLGDDEHTSYVPFVFTRYTDQMNLGQRTINTVVTKMCTFLQQLYEEWTIPAIVKEKGGITACPPVQNIIRNVTMVFTNSHPSFTYPRSLPPQVVEVGGLHCRPAQALPSHLETFLSSGRSSDDGGGFLLFSVGSLQRMEDMPERVIQSFIGTFARLPGVRVIWQWKGQRRTDLPSNVLAIPWLPQQDLLGHSGCRGFITHGGLNSLQEAIFHGVPVLGLPFGIDQYLNLARAVNDGYALQLEWRDVDESTLSAAIDKLLFNRSFSIAARRLSGLLRDQLQSPLERAVFWTEYVIRHNGSMDHLRLGSRKLAPYQRSLIDVYLVLVLIASLPLWLVFLCLRCCWSTKTKAATAMSKKSKQE</sequence>
<dbReference type="PANTHER" id="PTHR48043">
    <property type="entry name" value="EG:EG0003.4 PROTEIN-RELATED"/>
    <property type="match status" value="1"/>
</dbReference>
<evidence type="ECO:0000256" key="4">
    <source>
        <dbReference type="RuleBase" id="RU003718"/>
    </source>
</evidence>
<dbReference type="PANTHER" id="PTHR48043:SF159">
    <property type="entry name" value="EG:EG0003.4 PROTEIN-RELATED"/>
    <property type="match status" value="1"/>
</dbReference>
<keyword evidence="2 4" id="KW-0328">Glycosyltransferase</keyword>